<reference evidence="1 2" key="1">
    <citation type="journal article" date="2021" name="Genome Biol.">
        <title>AFLAP: assembly-free linkage analysis pipeline using k-mers from genome sequencing data.</title>
        <authorList>
            <person name="Fletcher K."/>
            <person name="Zhang L."/>
            <person name="Gil J."/>
            <person name="Han R."/>
            <person name="Cavanaugh K."/>
            <person name="Michelmore R."/>
        </authorList>
    </citation>
    <scope>NUCLEOTIDE SEQUENCE [LARGE SCALE GENOMIC DNA]</scope>
    <source>
        <strain evidence="1 2">SF5</strain>
    </source>
</reference>
<organism evidence="1 2">
    <name type="scientific">Bremia lactucae</name>
    <name type="common">Lettuce downy mildew</name>
    <dbReference type="NCBI Taxonomy" id="4779"/>
    <lineage>
        <taxon>Eukaryota</taxon>
        <taxon>Sar</taxon>
        <taxon>Stramenopiles</taxon>
        <taxon>Oomycota</taxon>
        <taxon>Peronosporomycetes</taxon>
        <taxon>Peronosporales</taxon>
        <taxon>Peronosporaceae</taxon>
        <taxon>Bremia</taxon>
    </lineage>
</organism>
<dbReference type="EMBL" id="SHOA02000007">
    <property type="protein sequence ID" value="TDH69762.1"/>
    <property type="molecule type" value="Genomic_DNA"/>
</dbReference>
<evidence type="ECO:0000313" key="2">
    <source>
        <dbReference type="Proteomes" id="UP000294530"/>
    </source>
</evidence>
<keyword evidence="2" id="KW-1185">Reference proteome</keyword>
<dbReference type="Proteomes" id="UP000294530">
    <property type="component" value="Unassembled WGS sequence"/>
</dbReference>
<gene>
    <name evidence="1" type="ORF">CCR75_002353</name>
</gene>
<proteinExistence type="predicted"/>
<dbReference type="OrthoDB" id="110669at2759"/>
<comment type="caution">
    <text evidence="1">The sequence shown here is derived from an EMBL/GenBank/DDBJ whole genome shotgun (WGS) entry which is preliminary data.</text>
</comment>
<dbReference type="KEGG" id="blac:94346121"/>
<sequence length="517" mass="59300">MIDKDWHLGANASDEDVFRDNLNQQNESVVSVRSESSLFESPNVVLNAHHSVDRNCQICGKDPRLYSSKTGSQLVATDHLRKSHIKRLTTTASKWTRVAFEEISDRTQLPNTGAIQLRRQKNRECMRKARHRQQEELHAMKKTVASLEKQYAHLCLRATACTDDVACQTLSNCRTATNYAQALELVKRLGAENLYLKAEIQQQATWKLHLFRILDSCLTTDTPQWSLQPQQPALSGIEALHLHQLDQYEAAQTFGFRPLTELDLTRVILENKQTLSRVQHKLFFPNVDKEGWRIKRRQLFGWDILQKVEKSVMECVFTKTFTGLRVVPLMQKTWANDMRLDQFQKVKGETCRLEVLQRINANAYVLGRDVTSPTTDISTFRSVFVRFLNETKRMYTSSTENVLTYVDTTAPSVPISFDTDSKAIRLEVTGYVLGTQSVDSAQRETNDRLQWAHLSLSIEFLNVVNLATGEEYQQLRWTGRTDYRGEEHAHRNAGDTLQGLLRWEMLTIAPALNLVSL</sequence>
<dbReference type="RefSeq" id="XP_067819261.1">
    <property type="nucleotide sequence ID" value="XM_067960450.1"/>
</dbReference>
<dbReference type="CDD" id="cd14686">
    <property type="entry name" value="bZIP"/>
    <property type="match status" value="1"/>
</dbReference>
<accession>A0A976FMU2</accession>
<dbReference type="AlphaFoldDB" id="A0A976FMU2"/>
<dbReference type="GeneID" id="94346121"/>
<evidence type="ECO:0000313" key="1">
    <source>
        <dbReference type="EMBL" id="TDH69762.1"/>
    </source>
</evidence>
<name>A0A976FMU2_BRELC</name>
<evidence type="ECO:0008006" key="3">
    <source>
        <dbReference type="Google" id="ProtNLM"/>
    </source>
</evidence>
<protein>
    <recommendedName>
        <fullName evidence="3">BZIP domain-containing protein</fullName>
    </recommendedName>
</protein>